<reference evidence="7" key="2">
    <citation type="submission" date="2014-05" db="EMBL/GenBank/DDBJ databases">
        <authorList>
            <person name="Aslett M.A."/>
            <person name="De Silva N."/>
        </authorList>
    </citation>
    <scope>NUCLEOTIDE SEQUENCE</scope>
    <source>
        <strain evidence="7">AS</strain>
    </source>
</reference>
<dbReference type="KEGG" id="pcb:PCHAS_0512000"/>
<dbReference type="Proteomes" id="UP000195489">
    <property type="component" value="Chromosome 5"/>
</dbReference>
<dbReference type="GO" id="GO:0003735">
    <property type="term" value="F:structural constituent of ribosome"/>
    <property type="evidence" value="ECO:0007669"/>
    <property type="project" value="InterPro"/>
</dbReference>
<dbReference type="InterPro" id="IPR044892">
    <property type="entry name" value="Ribosomal_L3_dom_3_arc_sf"/>
</dbReference>
<comment type="similarity">
    <text evidence="1 4">Belongs to the universal ribosomal protein uL3 family.</text>
</comment>
<name>A0A077XB84_PLACU</name>
<evidence type="ECO:0000256" key="3">
    <source>
        <dbReference type="ARBA" id="ARBA00023274"/>
    </source>
</evidence>
<dbReference type="PROSITE" id="PS00474">
    <property type="entry name" value="RIBOSOMAL_L3"/>
    <property type="match status" value="1"/>
</dbReference>
<reference evidence="7 8" key="1">
    <citation type="journal article" date="2014" name="BMC Biol.">
        <title>A comprehensive evaluation of rodent malaria parasite genomes and gene expression.</title>
        <authorList>
            <person name="Otto T.D."/>
            <person name="Bohme U."/>
            <person name="Jackson A.P."/>
            <person name="Hunt M."/>
            <person name="Franke-Fayard B."/>
            <person name="Hoeijmakers W.A."/>
            <person name="Religa A.A."/>
            <person name="Robertson L."/>
            <person name="Sanders M."/>
            <person name="Ogun S.A."/>
            <person name="Cunningham D."/>
            <person name="Erhart A."/>
            <person name="Billker O."/>
            <person name="Khan S.M."/>
            <person name="Stunnenberg H.G."/>
            <person name="Langhorne J."/>
            <person name="Holder A.A."/>
            <person name="Waters A.P."/>
            <person name="Newbold C.I."/>
            <person name="Pain A."/>
            <person name="Berriman M."/>
            <person name="Janse C.J."/>
        </authorList>
    </citation>
    <scope>NUCLEOTIDE SEQUENCE [LARGE SCALE GENOMIC DNA]</scope>
    <source>
        <strain evidence="7 8">AS</strain>
    </source>
</reference>
<dbReference type="FunFam" id="2.40.30.10:FF:000079">
    <property type="entry name" value="60S ribosomal protein L3"/>
    <property type="match status" value="1"/>
</dbReference>
<dbReference type="EMBL" id="LT608171">
    <property type="protein sequence ID" value="SCL99418.1"/>
    <property type="molecule type" value="Genomic_DNA"/>
</dbReference>
<evidence type="ECO:0000313" key="9">
    <source>
        <dbReference type="Proteomes" id="UP000195489"/>
    </source>
</evidence>
<dbReference type="Pfam" id="PF00297">
    <property type="entry name" value="Ribosomal_L3"/>
    <property type="match status" value="1"/>
</dbReference>
<dbReference type="OrthoDB" id="1611972at2759"/>
<dbReference type="InterPro" id="IPR045077">
    <property type="entry name" value="L3_arc_euk"/>
</dbReference>
<evidence type="ECO:0000313" key="8">
    <source>
        <dbReference type="Proteomes" id="UP000071118"/>
    </source>
</evidence>
<dbReference type="GO" id="GO:0003723">
    <property type="term" value="F:RNA binding"/>
    <property type="evidence" value="ECO:0007669"/>
    <property type="project" value="TreeGrafter"/>
</dbReference>
<keyword evidence="8" id="KW-1185">Reference proteome</keyword>
<dbReference type="FunFam" id="4.10.960.10:FF:000002">
    <property type="entry name" value="60S ribosomal protein L3"/>
    <property type="match status" value="1"/>
</dbReference>
<dbReference type="VEuPathDB" id="PlasmoDB:PCHAS_0512000"/>
<organism evidence="6 9">
    <name type="scientific">Plasmodium chabaudi chabaudi</name>
    <dbReference type="NCBI Taxonomy" id="31271"/>
    <lineage>
        <taxon>Eukaryota</taxon>
        <taxon>Sar</taxon>
        <taxon>Alveolata</taxon>
        <taxon>Apicomplexa</taxon>
        <taxon>Aconoidasida</taxon>
        <taxon>Haemosporida</taxon>
        <taxon>Plasmodiidae</taxon>
        <taxon>Plasmodium</taxon>
        <taxon>Plasmodium (Vinckeia)</taxon>
    </lineage>
</organism>
<accession>A0A077XB84</accession>
<gene>
    <name evidence="6" type="primary">RPL3</name>
    <name evidence="5" type="ORF">PCHAJ_000076900</name>
    <name evidence="7" type="ORF">PCHAS_0512000</name>
    <name evidence="6" type="ORF">PCHCB_000077600</name>
</gene>
<evidence type="ECO:0000313" key="6">
    <source>
        <dbReference type="EMBL" id="SCM00434.1"/>
    </source>
</evidence>
<dbReference type="EMBL" id="LK022882">
    <property type="protein sequence ID" value="VTZ67457.1"/>
    <property type="molecule type" value="Genomic_DNA"/>
</dbReference>
<evidence type="ECO:0000313" key="7">
    <source>
        <dbReference type="EMBL" id="VTZ67457.1"/>
    </source>
</evidence>
<dbReference type="AlphaFoldDB" id="A0A077XB84"/>
<dbReference type="GO" id="GO:0006412">
    <property type="term" value="P:translation"/>
    <property type="evidence" value="ECO:0007669"/>
    <property type="project" value="InterPro"/>
</dbReference>
<dbReference type="GeneID" id="3489100"/>
<dbReference type="Gene3D" id="2.40.30.10">
    <property type="entry name" value="Translation factors"/>
    <property type="match status" value="1"/>
</dbReference>
<dbReference type="EMBL" id="LT608157">
    <property type="protein sequence ID" value="SCM00434.1"/>
    <property type="molecule type" value="Genomic_DNA"/>
</dbReference>
<dbReference type="FunFam" id="3.30.1430.10:FF:000001">
    <property type="entry name" value="60S ribosomal protein L3"/>
    <property type="match status" value="1"/>
</dbReference>
<evidence type="ECO:0000256" key="1">
    <source>
        <dbReference type="ARBA" id="ARBA00006540"/>
    </source>
</evidence>
<keyword evidence="3 4" id="KW-0687">Ribonucleoprotein</keyword>
<evidence type="ECO:0000256" key="2">
    <source>
        <dbReference type="ARBA" id="ARBA00022980"/>
    </source>
</evidence>
<dbReference type="InterPro" id="IPR009000">
    <property type="entry name" value="Transl_B-barrel_sf"/>
</dbReference>
<evidence type="ECO:0000256" key="4">
    <source>
        <dbReference type="RuleBase" id="RU003905"/>
    </source>
</evidence>
<dbReference type="InterPro" id="IPR000597">
    <property type="entry name" value="Ribosomal_uL3"/>
</dbReference>
<dbReference type="Proteomes" id="UP000507163">
    <property type="component" value="Chromosome 5"/>
</dbReference>
<dbReference type="SUPFAM" id="SSF50447">
    <property type="entry name" value="Translation proteins"/>
    <property type="match status" value="1"/>
</dbReference>
<dbReference type="RefSeq" id="XP_016655191.1">
    <property type="nucleotide sequence ID" value="XM_016800152.1"/>
</dbReference>
<proteinExistence type="inferred from homology"/>
<sequence>MSHRKFERPRHGSLGFLPRKRCKRLRGKIRSFPKDNKELAPHFTAFMGYKSGMSHIVREVDKPGSKLHKKEIVEACTIVECAPMVVVGMVGYRETPKGLKVLTAVWANHVSDEFRRRYYKNWYKSDKKAFTKCLNIPEATKEKLYDRIEKYCTILRAICHTQPSKTPLRLKKAHIMEIQINGGHMKDKINFVKELLEKNIPVTNVFNNNEMIDVISVTKGHGTKGVVSRYGVKRLPRKTHRGLRKVACIGAWHPARVQFQVPRHGQKGYFHRTERNKKIYRIGLKKDKNNASTDADITEKKITPMGGFPHYGVVNEDFILLKGCISGTKKRPITLRKTLVPQVSRDALSQVSLKFIDTSSKLGHGRFQTSDEKVKYYGPLKKDLKA</sequence>
<dbReference type="PANTHER" id="PTHR11363:SF5">
    <property type="entry name" value="LARGE RIBOSOMAL SUBUNIT PROTEIN UL3"/>
    <property type="match status" value="1"/>
</dbReference>
<evidence type="ECO:0000313" key="10">
    <source>
        <dbReference type="Proteomes" id="UP000507163"/>
    </source>
</evidence>
<keyword evidence="2 4" id="KW-0689">Ribosomal protein</keyword>
<dbReference type="GO" id="GO:0022625">
    <property type="term" value="C:cytosolic large ribosomal subunit"/>
    <property type="evidence" value="ECO:0007669"/>
    <property type="project" value="TreeGrafter"/>
</dbReference>
<dbReference type="Gene3D" id="4.10.960.10">
    <property type="entry name" value="Ribosomal protein L3, domain 3"/>
    <property type="match status" value="1"/>
</dbReference>
<dbReference type="Proteomes" id="UP000071118">
    <property type="component" value="Chromosome 5"/>
</dbReference>
<reference evidence="9 10" key="3">
    <citation type="submission" date="2016-08" db="EMBL/GenBank/DDBJ databases">
        <authorList>
            <consortium name="Pathogen Informatics"/>
        </authorList>
    </citation>
    <scope>NUCLEOTIDE SEQUENCE [LARGE SCALE GENOMIC DNA]</scope>
    <source>
        <strain evidence="5 10">AJ</strain>
        <strain evidence="7">AS</strain>
        <strain evidence="6 9">CB</strain>
    </source>
</reference>
<dbReference type="InterPro" id="IPR019926">
    <property type="entry name" value="Ribosomal_uL3_CS"/>
</dbReference>
<dbReference type="FunFam" id="2.40.30.10:FF:000351">
    <property type="entry name" value="Ribosomal protein L3"/>
    <property type="match status" value="1"/>
</dbReference>
<protein>
    <submittedName>
        <fullName evidence="6">60S ribosomal protein L3, putative</fullName>
    </submittedName>
</protein>
<dbReference type="PANTHER" id="PTHR11363">
    <property type="entry name" value="60S RIBOSOMAL PROTEIN L3-RELATED"/>
    <property type="match status" value="1"/>
</dbReference>
<dbReference type="Gene3D" id="3.30.1430.10">
    <property type="match status" value="1"/>
</dbReference>
<evidence type="ECO:0000313" key="5">
    <source>
        <dbReference type="EMBL" id="SCL99418.1"/>
    </source>
</evidence>